<dbReference type="PROSITE" id="PS00912">
    <property type="entry name" value="DHODEHASE_2"/>
    <property type="match status" value="1"/>
</dbReference>
<dbReference type="InterPro" id="IPR033888">
    <property type="entry name" value="DHOD_1B"/>
</dbReference>
<dbReference type="Proteomes" id="UP001596138">
    <property type="component" value="Unassembled WGS sequence"/>
</dbReference>
<protein>
    <recommendedName>
        <fullName evidence="6">Dihydroorotate dehydrogenase</fullName>
        <shortName evidence="6">DHOD</shortName>
        <shortName evidence="6">DHODase</shortName>
        <shortName evidence="6">DHOdehase</shortName>
        <ecNumber evidence="6">1.3.-.-</ecNumber>
    </recommendedName>
</protein>
<dbReference type="InterPro" id="IPR049622">
    <property type="entry name" value="Dihydroorotate_DH_I"/>
</dbReference>
<comment type="cofactor">
    <cofactor evidence="6">
        <name>FMN</name>
        <dbReference type="ChEBI" id="CHEBI:58210"/>
    </cofactor>
    <text evidence="6">Binds 1 FMN per subunit.</text>
</comment>
<feature type="binding site" evidence="6">
    <location>
        <begin position="88"/>
        <end position="92"/>
    </location>
    <ligand>
        <name>substrate</name>
    </ligand>
</feature>
<dbReference type="InterPro" id="IPR013785">
    <property type="entry name" value="Aldolase_TIM"/>
</dbReference>
<feature type="region of interest" description="Disordered" evidence="7">
    <location>
        <begin position="326"/>
        <end position="356"/>
    </location>
</feature>
<keyword evidence="4 6" id="KW-0665">Pyrimidine biosynthesis</keyword>
<proteinExistence type="inferred from homology"/>
<evidence type="ECO:0000256" key="7">
    <source>
        <dbReference type="SAM" id="MobiDB-lite"/>
    </source>
</evidence>
<dbReference type="GO" id="GO:0004589">
    <property type="term" value="F:dihydroorotate dehydrogenase (NAD+) activity"/>
    <property type="evidence" value="ECO:0007669"/>
    <property type="project" value="UniProtKB-EC"/>
</dbReference>
<keyword evidence="5 6" id="KW-0560">Oxidoreductase</keyword>
<feature type="binding site" evidence="6">
    <location>
        <begin position="265"/>
        <end position="266"/>
    </location>
    <ligand>
        <name>FMN</name>
        <dbReference type="ChEBI" id="CHEBI:58210"/>
    </ligand>
</feature>
<keyword evidence="3 6" id="KW-0288">FMN</keyword>
<evidence type="ECO:0000256" key="1">
    <source>
        <dbReference type="ARBA" id="ARBA00004725"/>
    </source>
</evidence>
<dbReference type="PANTHER" id="PTHR48109:SF1">
    <property type="entry name" value="DIHYDROOROTATE DEHYDROGENASE (FUMARATE)"/>
    <property type="match status" value="1"/>
</dbReference>
<dbReference type="InterPro" id="IPR050074">
    <property type="entry name" value="DHO_dehydrogenase"/>
</dbReference>
<feature type="domain" description="Dihydroorotate dehydrogenase catalytic" evidence="8">
    <location>
        <begin position="24"/>
        <end position="306"/>
    </location>
</feature>
<reference evidence="10" key="1">
    <citation type="journal article" date="2019" name="Int. J. Syst. Evol. Microbiol.">
        <title>The Global Catalogue of Microorganisms (GCM) 10K type strain sequencing project: providing services to taxonomists for standard genome sequencing and annotation.</title>
        <authorList>
            <consortium name="The Broad Institute Genomics Platform"/>
            <consortium name="The Broad Institute Genome Sequencing Center for Infectious Disease"/>
            <person name="Wu L."/>
            <person name="Ma J."/>
        </authorList>
    </citation>
    <scope>NUCLEOTIDE SEQUENCE [LARGE SCALE GENOMIC DNA]</scope>
    <source>
        <strain evidence="10">CGMCC 4.7317</strain>
    </source>
</reference>
<keyword evidence="10" id="KW-1185">Reference proteome</keyword>
<evidence type="ECO:0000256" key="4">
    <source>
        <dbReference type="ARBA" id="ARBA00022975"/>
    </source>
</evidence>
<evidence type="ECO:0000256" key="3">
    <source>
        <dbReference type="ARBA" id="ARBA00022643"/>
    </source>
</evidence>
<keyword evidence="6" id="KW-0963">Cytoplasm</keyword>
<evidence type="ECO:0000256" key="5">
    <source>
        <dbReference type="ARBA" id="ARBA00023002"/>
    </source>
</evidence>
<dbReference type="EC" id="1.3.-.-" evidence="6"/>
<keyword evidence="2 6" id="KW-0285">Flavoprotein</keyword>
<comment type="similarity">
    <text evidence="6">Belongs to the dihydroorotate dehydrogenase family. Type 1 subfamily.</text>
</comment>
<name>A0ABW1T2D7_9ACTN</name>
<gene>
    <name evidence="6" type="primary">pyrD</name>
    <name evidence="9" type="ORF">ACFQGU_12255</name>
</gene>
<comment type="pathway">
    <text evidence="1 6">Pyrimidine metabolism; UMP biosynthesis via de novo pathway.</text>
</comment>
<organism evidence="9 10">
    <name type="scientific">Longivirga aurantiaca</name>
    <dbReference type="NCBI Taxonomy" id="1837743"/>
    <lineage>
        <taxon>Bacteria</taxon>
        <taxon>Bacillati</taxon>
        <taxon>Actinomycetota</taxon>
        <taxon>Actinomycetes</taxon>
        <taxon>Sporichthyales</taxon>
        <taxon>Sporichthyaceae</taxon>
        <taxon>Longivirga</taxon>
    </lineage>
</organism>
<dbReference type="InterPro" id="IPR005720">
    <property type="entry name" value="Dihydroorotate_DH_cat"/>
</dbReference>
<feature type="binding site" evidence="6">
    <location>
        <position position="186"/>
    </location>
    <ligand>
        <name>FMN</name>
        <dbReference type="ChEBI" id="CHEBI:58210"/>
    </ligand>
</feature>
<sequence>MTRAVITHGPRPGSFTDLPDIDMSTDLAGLALPSPVLTASGCSAAGKELDQFFDITEIGGIVTKSIMLNPRSGRPTPRMAETPSGMLNSIGLQGPGLEAFLDKDLAWLRERGARAIVSIAGGSVDEYTRIASKLRHVTDIAAIEVNISCPNVESRGQVFACHPVSAAEVITAVRRNTNPGIPVLAKLSPDVTDIVEIAQAVVKAGADGLSMINTLLGMVIDTDTMRPALAGVTGGLSGPAIRPVAVRCVYQVRAAMPDIPILGMGGIRTGLDALEFILAGASAVSVGTVTFHDPSAPLRVSRELAVALADRGFDSLSDAVGYAHRLPDPAPSPGGPVVDHDETGTADDAIEAGVEG</sequence>
<feature type="binding site" evidence="6">
    <location>
        <position position="146"/>
    </location>
    <ligand>
        <name>substrate</name>
    </ligand>
</feature>
<feature type="binding site" evidence="6">
    <location>
        <position position="40"/>
    </location>
    <ligand>
        <name>FMN</name>
        <dbReference type="ChEBI" id="CHEBI:58210"/>
    </ligand>
</feature>
<feature type="binding site" evidence="6">
    <location>
        <begin position="213"/>
        <end position="214"/>
    </location>
    <ligand>
        <name>substrate</name>
    </ligand>
</feature>
<evidence type="ECO:0000256" key="2">
    <source>
        <dbReference type="ARBA" id="ARBA00022630"/>
    </source>
</evidence>
<dbReference type="InterPro" id="IPR024920">
    <property type="entry name" value="Dihydroorotate_DH_1"/>
</dbReference>
<evidence type="ECO:0000313" key="9">
    <source>
        <dbReference type="EMBL" id="MFC6238651.1"/>
    </source>
</evidence>
<feature type="binding site" evidence="6">
    <location>
        <position position="212"/>
    </location>
    <ligand>
        <name>FMN</name>
        <dbReference type="ChEBI" id="CHEBI:58210"/>
    </ligand>
</feature>
<comment type="caution">
    <text evidence="6">Lacks conserved residue(s) required for the propagation of feature annotation.</text>
</comment>
<comment type="subcellular location">
    <subcellularLocation>
        <location evidence="6">Cytoplasm</location>
    </subcellularLocation>
</comment>
<dbReference type="SUPFAM" id="SSF51395">
    <property type="entry name" value="FMN-linked oxidoreductases"/>
    <property type="match status" value="1"/>
</dbReference>
<evidence type="ECO:0000313" key="10">
    <source>
        <dbReference type="Proteomes" id="UP001596138"/>
    </source>
</evidence>
<feature type="binding site" evidence="6">
    <location>
        <begin position="64"/>
        <end position="65"/>
    </location>
    <ligand>
        <name>FMN</name>
        <dbReference type="ChEBI" id="CHEBI:58210"/>
    </ligand>
</feature>
<accession>A0ABW1T2D7</accession>
<comment type="function">
    <text evidence="6">Catalyzes the conversion of dihydroorotate to orotate.</text>
</comment>
<comment type="caution">
    <text evidence="9">The sequence shown here is derived from an EMBL/GenBank/DDBJ whole genome shotgun (WGS) entry which is preliminary data.</text>
</comment>
<dbReference type="Gene3D" id="3.20.20.70">
    <property type="entry name" value="Aldolase class I"/>
    <property type="match status" value="1"/>
</dbReference>
<feature type="active site" description="Nucleophile" evidence="6">
    <location>
        <position position="149"/>
    </location>
</feature>
<dbReference type="NCBIfam" id="NF005574">
    <property type="entry name" value="PRK07259.1"/>
    <property type="match status" value="1"/>
</dbReference>
<dbReference type="PANTHER" id="PTHR48109">
    <property type="entry name" value="DIHYDROOROTATE DEHYDROGENASE (QUINONE), MITOCHONDRIAL-RELATED"/>
    <property type="match status" value="1"/>
</dbReference>
<evidence type="ECO:0000259" key="8">
    <source>
        <dbReference type="Pfam" id="PF01180"/>
    </source>
</evidence>
<evidence type="ECO:0000256" key="6">
    <source>
        <dbReference type="HAMAP-Rule" id="MF_00224"/>
    </source>
</evidence>
<dbReference type="EMBL" id="JBHSTI010000008">
    <property type="protein sequence ID" value="MFC6238651.1"/>
    <property type="molecule type" value="Genomic_DNA"/>
</dbReference>
<feature type="binding site" evidence="6">
    <location>
        <position position="146"/>
    </location>
    <ligand>
        <name>FMN</name>
        <dbReference type="ChEBI" id="CHEBI:58210"/>
    </ligand>
</feature>
<dbReference type="Pfam" id="PF01180">
    <property type="entry name" value="DHO_dh"/>
    <property type="match status" value="1"/>
</dbReference>
<dbReference type="RefSeq" id="WP_386767043.1">
    <property type="nucleotide sequence ID" value="NZ_JBHSTI010000008.1"/>
</dbReference>
<feature type="binding site" evidence="6">
    <location>
        <begin position="287"/>
        <end position="288"/>
    </location>
    <ligand>
        <name>FMN</name>
        <dbReference type="ChEBI" id="CHEBI:58210"/>
    </ligand>
</feature>
<feature type="binding site" evidence="6">
    <location>
        <position position="238"/>
    </location>
    <ligand>
        <name>FMN</name>
        <dbReference type="ChEBI" id="CHEBI:58210"/>
    </ligand>
</feature>
<dbReference type="InterPro" id="IPR001295">
    <property type="entry name" value="Dihydroorotate_DH_CS"/>
</dbReference>
<dbReference type="CDD" id="cd04740">
    <property type="entry name" value="DHOD_1B_like"/>
    <property type="match status" value="1"/>
</dbReference>
<comment type="catalytic activity">
    <reaction evidence="6">
        <text>(S)-dihydroorotate + A = orotate + AH2</text>
        <dbReference type="Rhea" id="RHEA:18073"/>
        <dbReference type="ChEBI" id="CHEBI:13193"/>
        <dbReference type="ChEBI" id="CHEBI:17499"/>
        <dbReference type="ChEBI" id="CHEBI:30839"/>
        <dbReference type="ChEBI" id="CHEBI:30864"/>
    </reaction>
</comment>
<dbReference type="NCBIfam" id="TIGR01037">
    <property type="entry name" value="pyrD_sub1_fam"/>
    <property type="match status" value="1"/>
</dbReference>
<dbReference type="HAMAP" id="MF_00224">
    <property type="entry name" value="DHO_dh_type1"/>
    <property type="match status" value="1"/>
</dbReference>
<feature type="binding site" evidence="6">
    <location>
        <position position="64"/>
    </location>
    <ligand>
        <name>substrate</name>
    </ligand>
</feature>